<gene>
    <name evidence="2" type="ORF">WKV53_18880</name>
</gene>
<name>A0ABU9AXV8_9BACT</name>
<evidence type="ECO:0000256" key="1">
    <source>
        <dbReference type="SAM" id="SignalP"/>
    </source>
</evidence>
<evidence type="ECO:0000313" key="3">
    <source>
        <dbReference type="Proteomes" id="UP001371305"/>
    </source>
</evidence>
<keyword evidence="3" id="KW-1185">Reference proteome</keyword>
<organism evidence="2 3">
    <name type="scientific">Luteolibacter soli</name>
    <dbReference type="NCBI Taxonomy" id="3135280"/>
    <lineage>
        <taxon>Bacteria</taxon>
        <taxon>Pseudomonadati</taxon>
        <taxon>Verrucomicrobiota</taxon>
        <taxon>Verrucomicrobiia</taxon>
        <taxon>Verrucomicrobiales</taxon>
        <taxon>Verrucomicrobiaceae</taxon>
        <taxon>Luteolibacter</taxon>
    </lineage>
</organism>
<evidence type="ECO:0008006" key="4">
    <source>
        <dbReference type="Google" id="ProtNLM"/>
    </source>
</evidence>
<evidence type="ECO:0000313" key="2">
    <source>
        <dbReference type="EMBL" id="MEK7952585.1"/>
    </source>
</evidence>
<dbReference type="EMBL" id="JBBUKT010000008">
    <property type="protein sequence ID" value="MEK7952585.1"/>
    <property type="molecule type" value="Genomic_DNA"/>
</dbReference>
<keyword evidence="1" id="KW-0732">Signal</keyword>
<dbReference type="RefSeq" id="WP_341406341.1">
    <property type="nucleotide sequence ID" value="NZ_JBBUKT010000008.1"/>
</dbReference>
<accession>A0ABU9AXV8</accession>
<feature type="chain" id="PRO_5045884801" description="Secreted protein" evidence="1">
    <location>
        <begin position="24"/>
        <end position="486"/>
    </location>
</feature>
<comment type="caution">
    <text evidence="2">The sequence shown here is derived from an EMBL/GenBank/DDBJ whole genome shotgun (WGS) entry which is preliminary data.</text>
</comment>
<proteinExistence type="predicted"/>
<feature type="signal peptide" evidence="1">
    <location>
        <begin position="1"/>
        <end position="23"/>
    </location>
</feature>
<dbReference type="Proteomes" id="UP001371305">
    <property type="component" value="Unassembled WGS sequence"/>
</dbReference>
<protein>
    <recommendedName>
        <fullName evidence="4">Secreted protein</fullName>
    </recommendedName>
</protein>
<reference evidence="2 3" key="1">
    <citation type="submission" date="2024-04" db="EMBL/GenBank/DDBJ databases">
        <title>Luteolibacter sp. isolated from soil.</title>
        <authorList>
            <person name="An J."/>
        </authorList>
    </citation>
    <scope>NUCLEOTIDE SEQUENCE [LARGE SCALE GENOMIC DNA]</scope>
    <source>
        <strain evidence="2 3">Y139</strain>
    </source>
</reference>
<sequence length="486" mass="53372">MKTIFSSVLLSLAILLAPCPAQEANPYLGQQEEKAPLGPSGDSFLTLTEHVLVPADLLDSWLAGNPTKEDASELRAAVQRWIHEGKATLDHSALSAGTVGRVFRNESTLEQIYATEYIPPSSPEEWAGPTSFETRNMGYGSNGDAVQRKGELTIRQKAELCKIMLPHRVPDKVSEESSQPGDIFVPNFRVFFAGHAPWTREDSPDDTFDAELFQRHRKSAPPSYPAGKIYLALRADEDLPEPIVKKSPDDKSASEAPTPLPANRLLRLIFVRSDMTGSTPGSSDPLPTDYHVSGKIISVDHLAFSDWLQGRDLATASSELDQALETWNEDGKVKILRNISGGGRNGTRTSLSDIKEVIYPTEFEPGKREPGADGKSTQWEFALATAFETRNVGGSLDTEIESDEGGPLLNLAFDRVAHGGFSVHHRILRDGEWVPDITMPLFSCNNWNTSLRLKRGEWMLVGSGSAFGENSQFDPSRVVLAFVKVE</sequence>